<dbReference type="Proteomes" id="UP000176005">
    <property type="component" value="Unassembled WGS sequence"/>
</dbReference>
<reference evidence="2 3" key="1">
    <citation type="journal article" date="2016" name="Front. Microbiol.">
        <title>Comparative Genomics Analysis of Streptomyces Species Reveals Their Adaptation to the Marine Environment and Their Diversity at the Genomic Level.</title>
        <authorList>
            <person name="Tian X."/>
            <person name="Zhang Z."/>
            <person name="Yang T."/>
            <person name="Chen M."/>
            <person name="Li J."/>
            <person name="Chen F."/>
            <person name="Yang J."/>
            <person name="Li W."/>
            <person name="Zhang B."/>
            <person name="Zhang Z."/>
            <person name="Wu J."/>
            <person name="Zhang C."/>
            <person name="Long L."/>
            <person name="Xiao J."/>
        </authorList>
    </citation>
    <scope>NUCLEOTIDE SEQUENCE [LARGE SCALE GENOMIC DNA]</scope>
    <source>
        <strain evidence="2 3">SCSIO 10429</strain>
    </source>
</reference>
<comment type="caution">
    <text evidence="2">The sequence shown here is derived from an EMBL/GenBank/DDBJ whole genome shotgun (WGS) entry which is preliminary data.</text>
</comment>
<evidence type="ECO:0000313" key="3">
    <source>
        <dbReference type="Proteomes" id="UP000176005"/>
    </source>
</evidence>
<sequence length="62" mass="7161">MSALRFLFADRSRHGVSGRGDTMGRPHRTPQAADRAGWRQYDATDGFRPGKSRRRGFLRRRT</sequence>
<feature type="compositionally biased region" description="Basic residues" evidence="1">
    <location>
        <begin position="50"/>
        <end position="62"/>
    </location>
</feature>
<protein>
    <submittedName>
        <fullName evidence="2">Uncharacterized protein</fullName>
    </submittedName>
</protein>
<evidence type="ECO:0000256" key="1">
    <source>
        <dbReference type="SAM" id="MobiDB-lite"/>
    </source>
</evidence>
<proteinExistence type="predicted"/>
<accession>A0A1E7KZJ6</accession>
<name>A0A1E7KZJ6_9ACTN</name>
<keyword evidence="3" id="KW-1185">Reference proteome</keyword>
<feature type="region of interest" description="Disordered" evidence="1">
    <location>
        <begin position="14"/>
        <end position="62"/>
    </location>
</feature>
<evidence type="ECO:0000313" key="2">
    <source>
        <dbReference type="EMBL" id="OEV09301.1"/>
    </source>
</evidence>
<organism evidence="2 3">
    <name type="scientific">Streptomyces nanshensis</name>
    <dbReference type="NCBI Taxonomy" id="518642"/>
    <lineage>
        <taxon>Bacteria</taxon>
        <taxon>Bacillati</taxon>
        <taxon>Actinomycetota</taxon>
        <taxon>Actinomycetes</taxon>
        <taxon>Kitasatosporales</taxon>
        <taxon>Streptomycetaceae</taxon>
        <taxon>Streptomyces</taxon>
    </lineage>
</organism>
<dbReference type="AlphaFoldDB" id="A0A1E7KZJ6"/>
<gene>
    <name evidence="2" type="ORF">AN218_22975</name>
</gene>
<dbReference type="EMBL" id="LJGW01000377">
    <property type="protein sequence ID" value="OEV09301.1"/>
    <property type="molecule type" value="Genomic_DNA"/>
</dbReference>